<comment type="subcellular location">
    <subcellularLocation>
        <location evidence="6">Nucleus</location>
    </subcellularLocation>
</comment>
<keyword evidence="6" id="KW-0539">Nucleus</keyword>
<evidence type="ECO:0000256" key="7">
    <source>
        <dbReference type="SAM" id="MobiDB-lite"/>
    </source>
</evidence>
<keyword evidence="2 5" id="KW-0479">Metal-binding</keyword>
<sequence>MQDVKAAGENGFVDEPRPIAAFKRKRGARSSKSLRKRPTESPATSDGSSDGSSDELPRDVRREQVSKRRMKGFKVVENSNKQQPSIAAADRDLLRKTDDATKSVDWYEEPGAQQSNPKPKTRYGPVKAASNVRTTTLTDYAPDVCKDYKQTGFCGYGENCIFLHDRSDYKQGWQLDREWETLTKGRRALPGTVLGTADRSKKLDASTFEETDFNYAKRAEIQQWLRSQGFGSEQVTIARKDQCITLAQAVWRMLQSPEDLGTRSQLRDIWNGLSTSADIRASKVSPGWKKEWTRTSERIRAIIMYGPSDAISGPVSDSPGTE</sequence>
<dbReference type="InterPro" id="IPR036855">
    <property type="entry name" value="Znf_CCCH_sf"/>
</dbReference>
<proteinExistence type="inferred from homology"/>
<accession>A0A8K0T0S1</accession>
<evidence type="ECO:0000256" key="2">
    <source>
        <dbReference type="ARBA" id="ARBA00022723"/>
    </source>
</evidence>
<dbReference type="GO" id="GO:0034247">
    <property type="term" value="P:snoRNA splicing"/>
    <property type="evidence" value="ECO:0007669"/>
    <property type="project" value="TreeGrafter"/>
</dbReference>
<feature type="domain" description="C3H1-type" evidence="8">
    <location>
        <begin position="139"/>
        <end position="167"/>
    </location>
</feature>
<keyword evidence="6" id="KW-0238">DNA-binding</keyword>
<dbReference type="InterPro" id="IPR039971">
    <property type="entry name" value="CWC24-like"/>
</dbReference>
<evidence type="ECO:0000259" key="8">
    <source>
        <dbReference type="PROSITE" id="PS50103"/>
    </source>
</evidence>
<dbReference type="GO" id="GO:0005684">
    <property type="term" value="C:U2-type spliceosomal complex"/>
    <property type="evidence" value="ECO:0007669"/>
    <property type="project" value="TreeGrafter"/>
</dbReference>
<dbReference type="PANTHER" id="PTHR12930">
    <property type="entry name" value="ZINC FINGER PROTEIN 183"/>
    <property type="match status" value="1"/>
</dbReference>
<evidence type="ECO:0000256" key="3">
    <source>
        <dbReference type="ARBA" id="ARBA00022771"/>
    </source>
</evidence>
<keyword evidence="10" id="KW-1185">Reference proteome</keyword>
<feature type="compositionally biased region" description="Basic and acidic residues" evidence="7">
    <location>
        <begin position="89"/>
        <end position="102"/>
    </location>
</feature>
<feature type="compositionally biased region" description="Basic residues" evidence="7">
    <location>
        <begin position="22"/>
        <end position="36"/>
    </location>
</feature>
<protein>
    <recommendedName>
        <fullName evidence="6">Pre-mRNA-splicing factor CWC24</fullName>
    </recommendedName>
</protein>
<dbReference type="SMART" id="SM00356">
    <property type="entry name" value="ZnF_C3H1"/>
    <property type="match status" value="1"/>
</dbReference>
<dbReference type="Proteomes" id="UP000813444">
    <property type="component" value="Unassembled WGS sequence"/>
</dbReference>
<keyword evidence="6" id="KW-0507">mRNA processing</keyword>
<dbReference type="Pfam" id="PF00642">
    <property type="entry name" value="zf-CCCH"/>
    <property type="match status" value="1"/>
</dbReference>
<feature type="compositionally biased region" description="Basic and acidic residues" evidence="7">
    <location>
        <begin position="55"/>
        <end position="66"/>
    </location>
</feature>
<dbReference type="PANTHER" id="PTHR12930:SF0">
    <property type="entry name" value="RING FINGER PROTEIN 113B"/>
    <property type="match status" value="1"/>
</dbReference>
<evidence type="ECO:0000256" key="4">
    <source>
        <dbReference type="ARBA" id="ARBA00022833"/>
    </source>
</evidence>
<evidence type="ECO:0000313" key="9">
    <source>
        <dbReference type="EMBL" id="KAH7325828.1"/>
    </source>
</evidence>
<comment type="caution">
    <text evidence="9">The sequence shown here is derived from an EMBL/GenBank/DDBJ whole genome shotgun (WGS) entry which is preliminary data.</text>
</comment>
<dbReference type="GO" id="GO:0003677">
    <property type="term" value="F:DNA binding"/>
    <property type="evidence" value="ECO:0007669"/>
    <property type="project" value="UniProtKB-UniRule"/>
</dbReference>
<keyword evidence="6" id="KW-0747">Spliceosome</keyword>
<dbReference type="OrthoDB" id="25761at2759"/>
<feature type="region of interest" description="Disordered" evidence="7">
    <location>
        <begin position="1"/>
        <end position="125"/>
    </location>
</feature>
<dbReference type="AlphaFoldDB" id="A0A8K0T0S1"/>
<organism evidence="9 10">
    <name type="scientific">Stachybotrys elegans</name>
    <dbReference type="NCBI Taxonomy" id="80388"/>
    <lineage>
        <taxon>Eukaryota</taxon>
        <taxon>Fungi</taxon>
        <taxon>Dikarya</taxon>
        <taxon>Ascomycota</taxon>
        <taxon>Pezizomycotina</taxon>
        <taxon>Sordariomycetes</taxon>
        <taxon>Hypocreomycetidae</taxon>
        <taxon>Hypocreales</taxon>
        <taxon>Stachybotryaceae</taxon>
        <taxon>Stachybotrys</taxon>
    </lineage>
</organism>
<keyword evidence="4 5" id="KW-0862">Zinc</keyword>
<evidence type="ECO:0000313" key="10">
    <source>
        <dbReference type="Proteomes" id="UP000813444"/>
    </source>
</evidence>
<dbReference type="EMBL" id="JAGPNK010000002">
    <property type="protein sequence ID" value="KAH7325828.1"/>
    <property type="molecule type" value="Genomic_DNA"/>
</dbReference>
<comment type="function">
    <text evidence="6">Involved in pre-mRNA splicing.</text>
</comment>
<name>A0A8K0T0S1_9HYPO</name>
<dbReference type="GO" id="GO:0008270">
    <property type="term" value="F:zinc ion binding"/>
    <property type="evidence" value="ECO:0007669"/>
    <property type="project" value="UniProtKB-KW"/>
</dbReference>
<dbReference type="InterPro" id="IPR000571">
    <property type="entry name" value="Znf_CCCH"/>
</dbReference>
<reference evidence="9" key="1">
    <citation type="journal article" date="2021" name="Nat. Commun.">
        <title>Genetic determinants of endophytism in the Arabidopsis root mycobiome.</title>
        <authorList>
            <person name="Mesny F."/>
            <person name="Miyauchi S."/>
            <person name="Thiergart T."/>
            <person name="Pickel B."/>
            <person name="Atanasova L."/>
            <person name="Karlsson M."/>
            <person name="Huettel B."/>
            <person name="Barry K.W."/>
            <person name="Haridas S."/>
            <person name="Chen C."/>
            <person name="Bauer D."/>
            <person name="Andreopoulos W."/>
            <person name="Pangilinan J."/>
            <person name="LaButti K."/>
            <person name="Riley R."/>
            <person name="Lipzen A."/>
            <person name="Clum A."/>
            <person name="Drula E."/>
            <person name="Henrissat B."/>
            <person name="Kohler A."/>
            <person name="Grigoriev I.V."/>
            <person name="Martin F.M."/>
            <person name="Hacquard S."/>
        </authorList>
    </citation>
    <scope>NUCLEOTIDE SEQUENCE</scope>
    <source>
        <strain evidence="9">MPI-CAGE-CH-0235</strain>
    </source>
</reference>
<comment type="subunit">
    <text evidence="6">Associated with the spliceosome.</text>
</comment>
<dbReference type="Gene3D" id="4.10.1000.10">
    <property type="entry name" value="Zinc finger, CCCH-type"/>
    <property type="match status" value="1"/>
</dbReference>
<dbReference type="PROSITE" id="PS50103">
    <property type="entry name" value="ZF_C3H1"/>
    <property type="match status" value="1"/>
</dbReference>
<evidence type="ECO:0000256" key="5">
    <source>
        <dbReference type="PROSITE-ProRule" id="PRU00723"/>
    </source>
</evidence>
<evidence type="ECO:0000256" key="6">
    <source>
        <dbReference type="RuleBase" id="RU367110"/>
    </source>
</evidence>
<dbReference type="GO" id="GO:0006397">
    <property type="term" value="P:mRNA processing"/>
    <property type="evidence" value="ECO:0007669"/>
    <property type="project" value="UniProtKB-KW"/>
</dbReference>
<keyword evidence="3 5" id="KW-0863">Zinc-finger</keyword>
<dbReference type="SUPFAM" id="SSF90229">
    <property type="entry name" value="CCCH zinc finger"/>
    <property type="match status" value="1"/>
</dbReference>
<keyword evidence="6" id="KW-0508">mRNA splicing</keyword>
<evidence type="ECO:0000256" key="1">
    <source>
        <dbReference type="ARBA" id="ARBA00009161"/>
    </source>
</evidence>
<comment type="similarity">
    <text evidence="1 6">Belongs to the CWC24 family.</text>
</comment>
<gene>
    <name evidence="9" type="ORF">B0I35DRAFT_421263</name>
</gene>
<feature type="zinc finger region" description="C3H1-type" evidence="5">
    <location>
        <begin position="139"/>
        <end position="167"/>
    </location>
</feature>